<gene>
    <name evidence="2" type="ORF">PIB30_090668</name>
</gene>
<sequence length="180" mass="20857">MSPELLPSAPHTVLPEENCCFVDVPQGHLFEWWSIFFNSLNANTRKEQSEPTATYIQTVHHYDYDQDRSLESRSLKSLLKLKLASFPHLGPKWRERAQGKLRKTRKARRMDKSQKPKSALTARPHPFHGAPAPRKFSFGGAAARPRWRARTTPFRNDQDRDNRAPARWRWRVRAIASGST</sequence>
<name>A0ABU6XW55_9FABA</name>
<reference evidence="2 3" key="1">
    <citation type="journal article" date="2023" name="Plants (Basel)">
        <title>Bridging the Gap: Combining Genomics and Transcriptomics Approaches to Understand Stylosanthes scabra, an Orphan Legume from the Brazilian Caatinga.</title>
        <authorList>
            <person name="Ferreira-Neto J.R.C."/>
            <person name="da Silva M.D."/>
            <person name="Binneck E."/>
            <person name="de Melo N.F."/>
            <person name="da Silva R.H."/>
            <person name="de Melo A.L.T.M."/>
            <person name="Pandolfi V."/>
            <person name="Bustamante F.O."/>
            <person name="Brasileiro-Vidal A.C."/>
            <person name="Benko-Iseppon A.M."/>
        </authorList>
    </citation>
    <scope>NUCLEOTIDE SEQUENCE [LARGE SCALE GENOMIC DNA]</scope>
    <source>
        <tissue evidence="2">Leaves</tissue>
    </source>
</reference>
<evidence type="ECO:0000256" key="1">
    <source>
        <dbReference type="SAM" id="MobiDB-lite"/>
    </source>
</evidence>
<keyword evidence="3" id="KW-1185">Reference proteome</keyword>
<accession>A0ABU6XW55</accession>
<evidence type="ECO:0000313" key="2">
    <source>
        <dbReference type="EMBL" id="MED6200998.1"/>
    </source>
</evidence>
<comment type="caution">
    <text evidence="2">The sequence shown here is derived from an EMBL/GenBank/DDBJ whole genome shotgun (WGS) entry which is preliminary data.</text>
</comment>
<dbReference type="EMBL" id="JASCZI010213214">
    <property type="protein sequence ID" value="MED6200998.1"/>
    <property type="molecule type" value="Genomic_DNA"/>
</dbReference>
<evidence type="ECO:0000313" key="3">
    <source>
        <dbReference type="Proteomes" id="UP001341840"/>
    </source>
</evidence>
<feature type="region of interest" description="Disordered" evidence="1">
    <location>
        <begin position="97"/>
        <end position="162"/>
    </location>
</feature>
<protein>
    <submittedName>
        <fullName evidence="2">Uncharacterized protein</fullName>
    </submittedName>
</protein>
<dbReference type="Proteomes" id="UP001341840">
    <property type="component" value="Unassembled WGS sequence"/>
</dbReference>
<feature type="compositionally biased region" description="Basic residues" evidence="1">
    <location>
        <begin position="99"/>
        <end position="109"/>
    </location>
</feature>
<organism evidence="2 3">
    <name type="scientific">Stylosanthes scabra</name>
    <dbReference type="NCBI Taxonomy" id="79078"/>
    <lineage>
        <taxon>Eukaryota</taxon>
        <taxon>Viridiplantae</taxon>
        <taxon>Streptophyta</taxon>
        <taxon>Embryophyta</taxon>
        <taxon>Tracheophyta</taxon>
        <taxon>Spermatophyta</taxon>
        <taxon>Magnoliopsida</taxon>
        <taxon>eudicotyledons</taxon>
        <taxon>Gunneridae</taxon>
        <taxon>Pentapetalae</taxon>
        <taxon>rosids</taxon>
        <taxon>fabids</taxon>
        <taxon>Fabales</taxon>
        <taxon>Fabaceae</taxon>
        <taxon>Papilionoideae</taxon>
        <taxon>50 kb inversion clade</taxon>
        <taxon>dalbergioids sensu lato</taxon>
        <taxon>Dalbergieae</taxon>
        <taxon>Pterocarpus clade</taxon>
        <taxon>Stylosanthes</taxon>
    </lineage>
</organism>
<proteinExistence type="predicted"/>
<feature type="compositionally biased region" description="Low complexity" evidence="1">
    <location>
        <begin position="138"/>
        <end position="155"/>
    </location>
</feature>